<reference evidence="1 2" key="1">
    <citation type="submission" date="2019-04" db="EMBL/GenBank/DDBJ databases">
        <title>Annotation for the trematode Fasciola gigantica.</title>
        <authorList>
            <person name="Choi Y.-J."/>
        </authorList>
    </citation>
    <scope>NUCLEOTIDE SEQUENCE [LARGE SCALE GENOMIC DNA]</scope>
    <source>
        <strain evidence="1">Uganda_cow_1</strain>
    </source>
</reference>
<proteinExistence type="predicted"/>
<keyword evidence="2" id="KW-1185">Reference proteome</keyword>
<gene>
    <name evidence="1" type="ORF">FGIG_03499</name>
</gene>
<comment type="caution">
    <text evidence="1">The sequence shown here is derived from an EMBL/GenBank/DDBJ whole genome shotgun (WGS) entry which is preliminary data.</text>
</comment>
<name>A0A504Z9V1_FASGI</name>
<organism evidence="1 2">
    <name type="scientific">Fasciola gigantica</name>
    <name type="common">Giant liver fluke</name>
    <dbReference type="NCBI Taxonomy" id="46835"/>
    <lineage>
        <taxon>Eukaryota</taxon>
        <taxon>Metazoa</taxon>
        <taxon>Spiralia</taxon>
        <taxon>Lophotrochozoa</taxon>
        <taxon>Platyhelminthes</taxon>
        <taxon>Trematoda</taxon>
        <taxon>Digenea</taxon>
        <taxon>Plagiorchiida</taxon>
        <taxon>Echinostomata</taxon>
        <taxon>Echinostomatoidea</taxon>
        <taxon>Fasciolidae</taxon>
        <taxon>Fasciola</taxon>
    </lineage>
</organism>
<accession>A0A504Z9V1</accession>
<dbReference type="Proteomes" id="UP000316759">
    <property type="component" value="Unassembled WGS sequence"/>
</dbReference>
<dbReference type="AlphaFoldDB" id="A0A504Z9V1"/>
<evidence type="ECO:0000313" key="1">
    <source>
        <dbReference type="EMBL" id="TPP67447.1"/>
    </source>
</evidence>
<protein>
    <submittedName>
        <fullName evidence="1">Uncharacterized protein</fullName>
    </submittedName>
</protein>
<dbReference type="EMBL" id="SUNJ01000675">
    <property type="protein sequence ID" value="TPP67447.1"/>
    <property type="molecule type" value="Genomic_DNA"/>
</dbReference>
<evidence type="ECO:0000313" key="2">
    <source>
        <dbReference type="Proteomes" id="UP000316759"/>
    </source>
</evidence>
<sequence>MLLVSLTFCKSNRRKFVHLFSVLQGSTVEFPGTKPSYPSQFLEVEPMTEQNVHDLDIGENEEASLVENGVVKIGAPCAQTN</sequence>